<feature type="transmembrane region" description="Helical" evidence="2">
    <location>
        <begin position="94"/>
        <end position="120"/>
    </location>
</feature>
<evidence type="ECO:0000256" key="2">
    <source>
        <dbReference type="SAM" id="Phobius"/>
    </source>
</evidence>
<name>A0A9P5T999_9AGAM</name>
<gene>
    <name evidence="3" type="ORF">DFH94DRAFT_692565</name>
</gene>
<sequence>MDAFRALLDRSCSPAAAASDPEAQQQHNTSLPQYCAWSTITFPTGSVFSRHDGPPPPSLLPDDTPPAYTYPPPLPPIGGSDPSSIHGTVDGHRLYATVVAKVVAVMLTVAGFAAAMYFTFFNHSKV</sequence>
<proteinExistence type="predicted"/>
<comment type="caution">
    <text evidence="3">The sequence shown here is derived from an EMBL/GenBank/DDBJ whole genome shotgun (WGS) entry which is preliminary data.</text>
</comment>
<accession>A0A9P5T999</accession>
<keyword evidence="2" id="KW-0812">Transmembrane</keyword>
<dbReference type="AlphaFoldDB" id="A0A9P5T999"/>
<keyword evidence="4" id="KW-1185">Reference proteome</keyword>
<reference evidence="3" key="2">
    <citation type="journal article" date="2020" name="Nat. Commun.">
        <title>Large-scale genome sequencing of mycorrhizal fungi provides insights into the early evolution of symbiotic traits.</title>
        <authorList>
            <person name="Miyauchi S."/>
            <person name="Kiss E."/>
            <person name="Kuo A."/>
            <person name="Drula E."/>
            <person name="Kohler A."/>
            <person name="Sanchez-Garcia M."/>
            <person name="Morin E."/>
            <person name="Andreopoulos B."/>
            <person name="Barry K.W."/>
            <person name="Bonito G."/>
            <person name="Buee M."/>
            <person name="Carver A."/>
            <person name="Chen C."/>
            <person name="Cichocki N."/>
            <person name="Clum A."/>
            <person name="Culley D."/>
            <person name="Crous P.W."/>
            <person name="Fauchery L."/>
            <person name="Girlanda M."/>
            <person name="Hayes R.D."/>
            <person name="Keri Z."/>
            <person name="LaButti K."/>
            <person name="Lipzen A."/>
            <person name="Lombard V."/>
            <person name="Magnuson J."/>
            <person name="Maillard F."/>
            <person name="Murat C."/>
            <person name="Nolan M."/>
            <person name="Ohm R.A."/>
            <person name="Pangilinan J."/>
            <person name="Pereira M.F."/>
            <person name="Perotto S."/>
            <person name="Peter M."/>
            <person name="Pfister S."/>
            <person name="Riley R."/>
            <person name="Sitrit Y."/>
            <person name="Stielow J.B."/>
            <person name="Szollosi G."/>
            <person name="Zifcakova L."/>
            <person name="Stursova M."/>
            <person name="Spatafora J.W."/>
            <person name="Tedersoo L."/>
            <person name="Vaario L.M."/>
            <person name="Yamada A."/>
            <person name="Yan M."/>
            <person name="Wang P."/>
            <person name="Xu J."/>
            <person name="Bruns T."/>
            <person name="Baldrian P."/>
            <person name="Vilgalys R."/>
            <person name="Dunand C."/>
            <person name="Henrissat B."/>
            <person name="Grigoriev I.V."/>
            <person name="Hibbett D."/>
            <person name="Nagy L.G."/>
            <person name="Martin F.M."/>
        </authorList>
    </citation>
    <scope>NUCLEOTIDE SEQUENCE</scope>
    <source>
        <strain evidence="3">Prilba</strain>
    </source>
</reference>
<feature type="region of interest" description="Disordered" evidence="1">
    <location>
        <begin position="47"/>
        <end position="85"/>
    </location>
</feature>
<keyword evidence="2" id="KW-1133">Transmembrane helix</keyword>
<reference evidence="3" key="1">
    <citation type="submission" date="2019-10" db="EMBL/GenBank/DDBJ databases">
        <authorList>
            <consortium name="DOE Joint Genome Institute"/>
            <person name="Kuo A."/>
            <person name="Miyauchi S."/>
            <person name="Kiss E."/>
            <person name="Drula E."/>
            <person name="Kohler A."/>
            <person name="Sanchez-Garcia M."/>
            <person name="Andreopoulos B."/>
            <person name="Barry K.W."/>
            <person name="Bonito G."/>
            <person name="Buee M."/>
            <person name="Carver A."/>
            <person name="Chen C."/>
            <person name="Cichocki N."/>
            <person name="Clum A."/>
            <person name="Culley D."/>
            <person name="Crous P.W."/>
            <person name="Fauchery L."/>
            <person name="Girlanda M."/>
            <person name="Hayes R."/>
            <person name="Keri Z."/>
            <person name="LaButti K."/>
            <person name="Lipzen A."/>
            <person name="Lombard V."/>
            <person name="Magnuson J."/>
            <person name="Maillard F."/>
            <person name="Morin E."/>
            <person name="Murat C."/>
            <person name="Nolan M."/>
            <person name="Ohm R."/>
            <person name="Pangilinan J."/>
            <person name="Pereira M."/>
            <person name="Perotto S."/>
            <person name="Peter M."/>
            <person name="Riley R."/>
            <person name="Sitrit Y."/>
            <person name="Stielow B."/>
            <person name="Szollosi G."/>
            <person name="Zifcakova L."/>
            <person name="Stursova M."/>
            <person name="Spatafora J.W."/>
            <person name="Tedersoo L."/>
            <person name="Vaario L.-M."/>
            <person name="Yamada A."/>
            <person name="Yan M."/>
            <person name="Wang P."/>
            <person name="Xu J."/>
            <person name="Bruns T."/>
            <person name="Baldrian P."/>
            <person name="Vilgalys R."/>
            <person name="Henrissat B."/>
            <person name="Grigoriev I.V."/>
            <person name="Hibbett D."/>
            <person name="Nagy L.G."/>
            <person name="Martin F.M."/>
        </authorList>
    </citation>
    <scope>NUCLEOTIDE SEQUENCE</scope>
    <source>
        <strain evidence="3">Prilba</strain>
    </source>
</reference>
<dbReference type="EMBL" id="WHVB01000008">
    <property type="protein sequence ID" value="KAF8480225.1"/>
    <property type="molecule type" value="Genomic_DNA"/>
</dbReference>
<protein>
    <submittedName>
        <fullName evidence="3">Uncharacterized protein</fullName>
    </submittedName>
</protein>
<keyword evidence="2" id="KW-0472">Membrane</keyword>
<dbReference type="Proteomes" id="UP000759537">
    <property type="component" value="Unassembled WGS sequence"/>
</dbReference>
<evidence type="ECO:0000313" key="4">
    <source>
        <dbReference type="Proteomes" id="UP000759537"/>
    </source>
</evidence>
<organism evidence="3 4">
    <name type="scientific">Russula ochroleuca</name>
    <dbReference type="NCBI Taxonomy" id="152965"/>
    <lineage>
        <taxon>Eukaryota</taxon>
        <taxon>Fungi</taxon>
        <taxon>Dikarya</taxon>
        <taxon>Basidiomycota</taxon>
        <taxon>Agaricomycotina</taxon>
        <taxon>Agaricomycetes</taxon>
        <taxon>Russulales</taxon>
        <taxon>Russulaceae</taxon>
        <taxon>Russula</taxon>
    </lineage>
</organism>
<evidence type="ECO:0000313" key="3">
    <source>
        <dbReference type="EMBL" id="KAF8480225.1"/>
    </source>
</evidence>
<evidence type="ECO:0000256" key="1">
    <source>
        <dbReference type="SAM" id="MobiDB-lite"/>
    </source>
</evidence>